<sequence>MTDHLSQDWLTPAIAFAVSVCGSLLGLAFAARARRARGAALWQWLVLAALSLGGMAVWSMHFIAMMGFRVPGVSIRYDAFLTLVSGVTAVVVMGAALTMTIRRRTLPWLLASGVLAAAGVVSMHYTGMASMNMHGAMHHDPFYVTAACAIALVASTVAMWFSARLRGAPAIVAGALVMAVAVTSVHYTAMMGVHVLHPEADRAGPPEGSTASDLLLPVIVGLFVLLLVCSLFLMLGEDEERVDYSRSGADAPRPRASAPTAAQDYTPRHGVRPAPPAPTDDVWRRPRR</sequence>
<feature type="transmembrane region" description="Helical" evidence="1">
    <location>
        <begin position="12"/>
        <end position="32"/>
    </location>
</feature>
<dbReference type="RefSeq" id="WP_179825900.1">
    <property type="nucleotide sequence ID" value="NZ_JACCFS010000001.1"/>
</dbReference>
<dbReference type="InterPro" id="IPR005330">
    <property type="entry name" value="MHYT_dom"/>
</dbReference>
<accession>A0A7Z0JBB7</accession>
<dbReference type="PANTHER" id="PTHR35152:SF1">
    <property type="entry name" value="DOMAIN SIGNALLING PROTEIN, PUTATIVE (AFU_ORTHOLOGUE AFUA_5G11310)-RELATED"/>
    <property type="match status" value="1"/>
</dbReference>
<gene>
    <name evidence="4" type="ORF">HNR10_004049</name>
</gene>
<feature type="transmembrane region" description="Helical" evidence="1">
    <location>
        <begin position="142"/>
        <end position="163"/>
    </location>
</feature>
<dbReference type="Proteomes" id="UP000572051">
    <property type="component" value="Unassembled WGS sequence"/>
</dbReference>
<evidence type="ECO:0000313" key="4">
    <source>
        <dbReference type="EMBL" id="NYJ36168.1"/>
    </source>
</evidence>
<dbReference type="EMBL" id="JACCFS010000001">
    <property type="protein sequence ID" value="NYJ36168.1"/>
    <property type="molecule type" value="Genomic_DNA"/>
</dbReference>
<keyword evidence="1" id="KW-0812">Transmembrane</keyword>
<feature type="transmembrane region" description="Helical" evidence="1">
    <location>
        <begin position="170"/>
        <end position="194"/>
    </location>
</feature>
<evidence type="ECO:0000259" key="3">
    <source>
        <dbReference type="PROSITE" id="PS50924"/>
    </source>
</evidence>
<organism evidence="4 5">
    <name type="scientific">Nocardiopsis aegyptia</name>
    <dbReference type="NCBI Taxonomy" id="220378"/>
    <lineage>
        <taxon>Bacteria</taxon>
        <taxon>Bacillati</taxon>
        <taxon>Actinomycetota</taxon>
        <taxon>Actinomycetes</taxon>
        <taxon>Streptosporangiales</taxon>
        <taxon>Nocardiopsidaceae</taxon>
        <taxon>Nocardiopsis</taxon>
    </lineage>
</organism>
<name>A0A7Z0JBB7_9ACTN</name>
<evidence type="ECO:0000313" key="5">
    <source>
        <dbReference type="Proteomes" id="UP000572051"/>
    </source>
</evidence>
<feature type="transmembrane region" description="Helical" evidence="1">
    <location>
        <begin position="108"/>
        <end position="127"/>
    </location>
</feature>
<proteinExistence type="predicted"/>
<dbReference type="GO" id="GO:0016020">
    <property type="term" value="C:membrane"/>
    <property type="evidence" value="ECO:0007669"/>
    <property type="project" value="UniProtKB-UniRule"/>
</dbReference>
<feature type="compositionally biased region" description="Low complexity" evidence="2">
    <location>
        <begin position="245"/>
        <end position="262"/>
    </location>
</feature>
<dbReference type="PANTHER" id="PTHR35152">
    <property type="entry name" value="DOMAIN SIGNALLING PROTEIN, PUTATIVE (AFU_ORTHOLOGUE AFUA_5G11310)-RELATED"/>
    <property type="match status" value="1"/>
</dbReference>
<dbReference type="Pfam" id="PF03707">
    <property type="entry name" value="MHYT"/>
    <property type="match status" value="2"/>
</dbReference>
<reference evidence="4 5" key="1">
    <citation type="submission" date="2020-07" db="EMBL/GenBank/DDBJ databases">
        <title>Sequencing the genomes of 1000 actinobacteria strains.</title>
        <authorList>
            <person name="Klenk H.-P."/>
        </authorList>
    </citation>
    <scope>NUCLEOTIDE SEQUENCE [LARGE SCALE GENOMIC DNA]</scope>
    <source>
        <strain evidence="4 5">DSM 44442</strain>
    </source>
</reference>
<feature type="transmembrane region" description="Helical" evidence="1">
    <location>
        <begin position="44"/>
        <end position="68"/>
    </location>
</feature>
<evidence type="ECO:0000256" key="2">
    <source>
        <dbReference type="SAM" id="MobiDB-lite"/>
    </source>
</evidence>
<keyword evidence="1" id="KW-0472">Membrane</keyword>
<evidence type="ECO:0000256" key="1">
    <source>
        <dbReference type="PROSITE-ProRule" id="PRU00244"/>
    </source>
</evidence>
<comment type="caution">
    <text evidence="4">The sequence shown here is derived from an EMBL/GenBank/DDBJ whole genome shotgun (WGS) entry which is preliminary data.</text>
</comment>
<protein>
    <submittedName>
        <fullName evidence="4">NO-binding membrane sensor protein with MHYT domain</fullName>
    </submittedName>
</protein>
<feature type="region of interest" description="Disordered" evidence="2">
    <location>
        <begin position="243"/>
        <end position="288"/>
    </location>
</feature>
<dbReference type="PROSITE" id="PS50924">
    <property type="entry name" value="MHYT"/>
    <property type="match status" value="1"/>
</dbReference>
<dbReference type="AlphaFoldDB" id="A0A7Z0JBB7"/>
<keyword evidence="5" id="KW-1185">Reference proteome</keyword>
<feature type="transmembrane region" description="Helical" evidence="1">
    <location>
        <begin position="80"/>
        <end position="101"/>
    </location>
</feature>
<feature type="transmembrane region" description="Helical" evidence="1">
    <location>
        <begin position="214"/>
        <end position="236"/>
    </location>
</feature>
<keyword evidence="1" id="KW-1133">Transmembrane helix</keyword>
<feature type="domain" description="MHYT" evidence="3">
    <location>
        <begin position="7"/>
        <end position="196"/>
    </location>
</feature>